<keyword evidence="4" id="KW-1185">Reference proteome</keyword>
<dbReference type="Pfam" id="PF21530">
    <property type="entry name" value="Pif1_2B_dom"/>
    <property type="match status" value="1"/>
</dbReference>
<protein>
    <recommendedName>
        <fullName evidence="2">DNA helicase Pif1-like 2B domain-containing protein</fullName>
    </recommendedName>
</protein>
<proteinExistence type="predicted"/>
<dbReference type="PANTHER" id="PTHR10492">
    <property type="match status" value="1"/>
</dbReference>
<name>A0A4C1TTD7_EUMVA</name>
<evidence type="ECO:0000313" key="4">
    <source>
        <dbReference type="Proteomes" id="UP000299102"/>
    </source>
</evidence>
<organism evidence="3 4">
    <name type="scientific">Eumeta variegata</name>
    <name type="common">Bagworm moth</name>
    <name type="synonym">Eumeta japonica</name>
    <dbReference type="NCBI Taxonomy" id="151549"/>
    <lineage>
        <taxon>Eukaryota</taxon>
        <taxon>Metazoa</taxon>
        <taxon>Ecdysozoa</taxon>
        <taxon>Arthropoda</taxon>
        <taxon>Hexapoda</taxon>
        <taxon>Insecta</taxon>
        <taxon>Pterygota</taxon>
        <taxon>Neoptera</taxon>
        <taxon>Endopterygota</taxon>
        <taxon>Lepidoptera</taxon>
        <taxon>Glossata</taxon>
        <taxon>Ditrysia</taxon>
        <taxon>Tineoidea</taxon>
        <taxon>Psychidae</taxon>
        <taxon>Oiketicinae</taxon>
        <taxon>Eumeta</taxon>
    </lineage>
</organism>
<feature type="compositionally biased region" description="Basic and acidic residues" evidence="1">
    <location>
        <begin position="200"/>
        <end position="217"/>
    </location>
</feature>
<feature type="region of interest" description="Disordered" evidence="1">
    <location>
        <begin position="300"/>
        <end position="326"/>
    </location>
</feature>
<feature type="region of interest" description="Disordered" evidence="1">
    <location>
        <begin position="195"/>
        <end position="256"/>
    </location>
</feature>
<comment type="caution">
    <text evidence="3">The sequence shown here is derived from an EMBL/GenBank/DDBJ whole genome shotgun (WGS) entry which is preliminary data.</text>
</comment>
<dbReference type="STRING" id="151549.A0A4C1TTD7"/>
<dbReference type="AlphaFoldDB" id="A0A4C1TTD7"/>
<evidence type="ECO:0000256" key="1">
    <source>
        <dbReference type="SAM" id="MobiDB-lite"/>
    </source>
</evidence>
<feature type="domain" description="DNA helicase Pif1-like 2B" evidence="2">
    <location>
        <begin position="80"/>
        <end position="124"/>
    </location>
</feature>
<evidence type="ECO:0000259" key="2">
    <source>
        <dbReference type="Pfam" id="PF21530"/>
    </source>
</evidence>
<evidence type="ECO:0000313" key="3">
    <source>
        <dbReference type="EMBL" id="GBP17281.1"/>
    </source>
</evidence>
<reference evidence="3 4" key="1">
    <citation type="journal article" date="2019" name="Commun. Biol.">
        <title>The bagworm genome reveals a unique fibroin gene that provides high tensile strength.</title>
        <authorList>
            <person name="Kono N."/>
            <person name="Nakamura H."/>
            <person name="Ohtoshi R."/>
            <person name="Tomita M."/>
            <person name="Numata K."/>
            <person name="Arakawa K."/>
        </authorList>
    </citation>
    <scope>NUCLEOTIDE SEQUENCE [LARGE SCALE GENOMIC DNA]</scope>
</reference>
<sequence length="326" mass="37543">MSGERTVHSSLKLDVIDYEFPIRDTTQSSAHGQILKQCKVYATTNDLDNGINNIIPGEEKIYMSIDTMTDERESISFPTEFLNSLDVPGMPLHCLKLKLRPPIILLRNLNSPKLCNGTRICFKQLQNNIIKVIIMTEKNTTQSTFWKDDIYFCAKIQKSNETLGLWSERKILRQILANKKNEAVFSDIAKRWRGNAKGPAVDRSRTDQRVRDRKPPSRDTANLRPVSGQSLIKTAPHYRPRRAHAASSSRNHEMTSREKKCSHFVWETLNIINSNPHEMRPNDCVPRSGRALQHTPFARRPTWRRPSTPGPFHARSNNGMYRRELK</sequence>
<dbReference type="EMBL" id="BGZK01000086">
    <property type="protein sequence ID" value="GBP17281.1"/>
    <property type="molecule type" value="Genomic_DNA"/>
</dbReference>
<gene>
    <name evidence="3" type="ORF">EVAR_17771_1</name>
</gene>
<dbReference type="InterPro" id="IPR049163">
    <property type="entry name" value="Pif1-like_2B_dom"/>
</dbReference>
<accession>A0A4C1TTD7</accession>
<dbReference type="Proteomes" id="UP000299102">
    <property type="component" value="Unassembled WGS sequence"/>
</dbReference>